<evidence type="ECO:0000256" key="2">
    <source>
        <dbReference type="ARBA" id="ARBA00004477"/>
    </source>
</evidence>
<evidence type="ECO:0000256" key="15">
    <source>
        <dbReference type="PROSITE-ProRule" id="PRU00175"/>
    </source>
</evidence>
<feature type="transmembrane region" description="Helical" evidence="16">
    <location>
        <begin position="76"/>
        <end position="92"/>
    </location>
</feature>
<evidence type="ECO:0000313" key="18">
    <source>
        <dbReference type="EMBL" id="GMM49648.1"/>
    </source>
</evidence>
<accession>A0AAV5RFV8</accession>
<sequence length="717" mass="80402">MRLWVYVATSAVLYIFLMLDALVMYPNYYSAMVGMSDTSFKLLALVNFSGSMTILCTKLAAWLLFDGLNMADQQSISSRALLVSTLVIQFWTPLHRQLALNSQAFLVGFLFLLSLTALHWICFNRVKSLQTLDPLAVDRRKIYKLVKLGVICSLFFTLDMVLCACTLRYFHSHELTGSFLSCVLVELVTKSVMFLGMYAVNIASMIYLYKNPEEDEWDRAQLLISLTKLASSSLSVGAYLFLIYTYGLSTMRVSLLLPYSIFAYNDAMAAYKAYTANSEMNQFTSDATDADLQRDNTCVICREEMSRSRNNSARKSPKKLNCGHVMHMGCLHSWLARSGSCPTCRQSVYYAYSSFRENDVGTEENTGTFENNTNIEEANTDINTAEAHHLTGHASGVALAAQVAASVHTNIQENASIQNDSVLSQPQTVPSDTNQNLVVYGTDTNVVEYNKRVISLLPPLKRALTQGNDAARRREAVRAIVQERMVGANGRRNNDGDRVHFTFEEVRIALGEPISTEEIISIFSEVISDVNSSLDPPLWYNDERIFKQFAVNSSQVRTPQQQDSLMKIIECLGPVMRGRENIFTKIQTILSEFVSIHQASSEASPFRLDFFGRLRLIVENSTTITERMIDLAQINALNLMAKMMSPTTPVTELTFVMQDLFLNELTRLRDQEVQVDQVQKSVKAPATSRVGTLFFPEVGGEDMTDDVDTDQLDSLAC</sequence>
<protein>
    <recommendedName>
        <fullName evidence="5">RING-type E3 ubiquitin transferase</fullName>
        <ecNumber evidence="5">2.3.2.27</ecNumber>
    </recommendedName>
</protein>
<feature type="transmembrane region" description="Helical" evidence="16">
    <location>
        <begin position="229"/>
        <end position="248"/>
    </location>
</feature>
<evidence type="ECO:0000256" key="16">
    <source>
        <dbReference type="SAM" id="Phobius"/>
    </source>
</evidence>
<dbReference type="Gene3D" id="3.30.40.10">
    <property type="entry name" value="Zinc/RING finger domain, C3HC4 (zinc finger)"/>
    <property type="match status" value="1"/>
</dbReference>
<proteinExistence type="inferred from homology"/>
<evidence type="ECO:0000256" key="8">
    <source>
        <dbReference type="ARBA" id="ARBA00022723"/>
    </source>
</evidence>
<evidence type="ECO:0000256" key="1">
    <source>
        <dbReference type="ARBA" id="ARBA00000900"/>
    </source>
</evidence>
<evidence type="ECO:0000256" key="9">
    <source>
        <dbReference type="ARBA" id="ARBA00022771"/>
    </source>
</evidence>
<feature type="transmembrane region" description="Helical" evidence="16">
    <location>
        <begin position="145"/>
        <end position="171"/>
    </location>
</feature>
<keyword evidence="13 16" id="KW-1133">Transmembrane helix</keyword>
<evidence type="ECO:0000256" key="4">
    <source>
        <dbReference type="ARBA" id="ARBA00010089"/>
    </source>
</evidence>
<dbReference type="InterPro" id="IPR013083">
    <property type="entry name" value="Znf_RING/FYVE/PHD"/>
</dbReference>
<dbReference type="GO" id="GO:0043161">
    <property type="term" value="P:proteasome-mediated ubiquitin-dependent protein catabolic process"/>
    <property type="evidence" value="ECO:0007669"/>
    <property type="project" value="TreeGrafter"/>
</dbReference>
<dbReference type="InterPro" id="IPR050731">
    <property type="entry name" value="HRD1_E3_ubiq-ligases"/>
</dbReference>
<keyword evidence="8" id="KW-0479">Metal-binding</keyword>
<comment type="similarity">
    <text evidence="4">Belongs to the HRD1 family.</text>
</comment>
<keyword evidence="7 16" id="KW-0812">Transmembrane</keyword>
<evidence type="ECO:0000256" key="13">
    <source>
        <dbReference type="ARBA" id="ARBA00022989"/>
    </source>
</evidence>
<comment type="pathway">
    <text evidence="3">Protein modification; protein ubiquitination.</text>
</comment>
<evidence type="ECO:0000256" key="7">
    <source>
        <dbReference type="ARBA" id="ARBA00022692"/>
    </source>
</evidence>
<evidence type="ECO:0000256" key="14">
    <source>
        <dbReference type="ARBA" id="ARBA00023136"/>
    </source>
</evidence>
<dbReference type="InterPro" id="IPR058051">
    <property type="entry name" value="Znf_RING_synoviolin"/>
</dbReference>
<dbReference type="EMBL" id="BTGC01000003">
    <property type="protein sequence ID" value="GMM49648.1"/>
    <property type="molecule type" value="Genomic_DNA"/>
</dbReference>
<evidence type="ECO:0000256" key="12">
    <source>
        <dbReference type="ARBA" id="ARBA00022833"/>
    </source>
</evidence>
<evidence type="ECO:0000259" key="17">
    <source>
        <dbReference type="PROSITE" id="PS50089"/>
    </source>
</evidence>
<dbReference type="Pfam" id="PF13639">
    <property type="entry name" value="zf-RING_2"/>
    <property type="match status" value="1"/>
</dbReference>
<evidence type="ECO:0000256" key="11">
    <source>
        <dbReference type="ARBA" id="ARBA00022824"/>
    </source>
</evidence>
<keyword evidence="6" id="KW-0808">Transferase</keyword>
<keyword evidence="14 16" id="KW-0472">Membrane</keyword>
<name>A0AAV5RFV8_STABA</name>
<evidence type="ECO:0000256" key="5">
    <source>
        <dbReference type="ARBA" id="ARBA00012483"/>
    </source>
</evidence>
<dbReference type="AlphaFoldDB" id="A0AAV5RFV8"/>
<evidence type="ECO:0000313" key="19">
    <source>
        <dbReference type="Proteomes" id="UP001362899"/>
    </source>
</evidence>
<dbReference type="PROSITE" id="PS50089">
    <property type="entry name" value="ZF_RING_2"/>
    <property type="match status" value="1"/>
</dbReference>
<keyword evidence="12" id="KW-0862">Zinc</keyword>
<evidence type="ECO:0000256" key="6">
    <source>
        <dbReference type="ARBA" id="ARBA00022679"/>
    </source>
</evidence>
<dbReference type="PANTHER" id="PTHR22763">
    <property type="entry name" value="RING ZINC FINGER PROTEIN"/>
    <property type="match status" value="1"/>
</dbReference>
<organism evidence="18 19">
    <name type="scientific">Starmerella bacillaris</name>
    <name type="common">Yeast</name>
    <name type="synonym">Candida zemplinina</name>
    <dbReference type="NCBI Taxonomy" id="1247836"/>
    <lineage>
        <taxon>Eukaryota</taxon>
        <taxon>Fungi</taxon>
        <taxon>Dikarya</taxon>
        <taxon>Ascomycota</taxon>
        <taxon>Saccharomycotina</taxon>
        <taxon>Dipodascomycetes</taxon>
        <taxon>Dipodascales</taxon>
        <taxon>Trichomonascaceae</taxon>
        <taxon>Starmerella</taxon>
    </lineage>
</organism>
<dbReference type="Pfam" id="PF25563">
    <property type="entry name" value="TPR_SYVN1_N"/>
    <property type="match status" value="1"/>
</dbReference>
<evidence type="ECO:0000256" key="10">
    <source>
        <dbReference type="ARBA" id="ARBA00022786"/>
    </source>
</evidence>
<dbReference type="CDD" id="cd16479">
    <property type="entry name" value="RING-H2_synoviolin"/>
    <property type="match status" value="1"/>
</dbReference>
<dbReference type="GO" id="GO:0012505">
    <property type="term" value="C:endomembrane system"/>
    <property type="evidence" value="ECO:0007669"/>
    <property type="project" value="TreeGrafter"/>
</dbReference>
<dbReference type="GO" id="GO:0061630">
    <property type="term" value="F:ubiquitin protein ligase activity"/>
    <property type="evidence" value="ECO:0007669"/>
    <property type="project" value="TreeGrafter"/>
</dbReference>
<dbReference type="InterPro" id="IPR001841">
    <property type="entry name" value="Znf_RING"/>
</dbReference>
<reference evidence="18 19" key="1">
    <citation type="journal article" date="2023" name="Elife">
        <title>Identification of key yeast species and microbe-microbe interactions impacting larval growth of Drosophila in the wild.</title>
        <authorList>
            <person name="Mure A."/>
            <person name="Sugiura Y."/>
            <person name="Maeda R."/>
            <person name="Honda K."/>
            <person name="Sakurai N."/>
            <person name="Takahashi Y."/>
            <person name="Watada M."/>
            <person name="Katoh T."/>
            <person name="Gotoh A."/>
            <person name="Gotoh Y."/>
            <person name="Taniguchi I."/>
            <person name="Nakamura K."/>
            <person name="Hayashi T."/>
            <person name="Katayama T."/>
            <person name="Uemura T."/>
            <person name="Hattori Y."/>
        </authorList>
    </citation>
    <scope>NUCLEOTIDE SEQUENCE [LARGE SCALE GENOMIC DNA]</scope>
    <source>
        <strain evidence="18 19">SB-73</strain>
    </source>
</reference>
<dbReference type="EC" id="2.3.2.27" evidence="5"/>
<keyword evidence="19" id="KW-1185">Reference proteome</keyword>
<feature type="transmembrane region" description="Helical" evidence="16">
    <location>
        <begin position="45"/>
        <end position="64"/>
    </location>
</feature>
<comment type="subcellular location">
    <subcellularLocation>
        <location evidence="2">Endoplasmic reticulum membrane</location>
        <topology evidence="2">Multi-pass membrane protein</topology>
    </subcellularLocation>
</comment>
<feature type="transmembrane region" description="Helical" evidence="16">
    <location>
        <begin position="191"/>
        <end position="209"/>
    </location>
</feature>
<keyword evidence="10" id="KW-0833">Ubl conjugation pathway</keyword>
<keyword evidence="11" id="KW-0256">Endoplasmic reticulum</keyword>
<dbReference type="GO" id="GO:0008270">
    <property type="term" value="F:zinc ion binding"/>
    <property type="evidence" value="ECO:0007669"/>
    <property type="project" value="UniProtKB-KW"/>
</dbReference>
<comment type="catalytic activity">
    <reaction evidence="1">
        <text>S-ubiquitinyl-[E2 ubiquitin-conjugating enzyme]-L-cysteine + [acceptor protein]-L-lysine = [E2 ubiquitin-conjugating enzyme]-L-cysteine + N(6)-ubiquitinyl-[acceptor protein]-L-lysine.</text>
        <dbReference type="EC" id="2.3.2.27"/>
    </reaction>
</comment>
<dbReference type="SUPFAM" id="SSF57850">
    <property type="entry name" value="RING/U-box"/>
    <property type="match status" value="1"/>
</dbReference>
<comment type="caution">
    <text evidence="18">The sequence shown here is derived from an EMBL/GenBank/DDBJ whole genome shotgun (WGS) entry which is preliminary data.</text>
</comment>
<gene>
    <name evidence="18" type="ORF">DASB73_006060</name>
</gene>
<dbReference type="SMART" id="SM00184">
    <property type="entry name" value="RING"/>
    <property type="match status" value="1"/>
</dbReference>
<feature type="transmembrane region" description="Helical" evidence="16">
    <location>
        <begin position="104"/>
        <end position="124"/>
    </location>
</feature>
<feature type="domain" description="RING-type" evidence="17">
    <location>
        <begin position="298"/>
        <end position="345"/>
    </location>
</feature>
<dbReference type="Proteomes" id="UP001362899">
    <property type="component" value="Unassembled WGS sequence"/>
</dbReference>
<evidence type="ECO:0000256" key="3">
    <source>
        <dbReference type="ARBA" id="ARBA00004906"/>
    </source>
</evidence>
<keyword evidence="9 15" id="KW-0863">Zinc-finger</keyword>
<feature type="transmembrane region" description="Helical" evidence="16">
    <location>
        <begin position="5"/>
        <end position="25"/>
    </location>
</feature>
<dbReference type="InterPro" id="IPR057992">
    <property type="entry name" value="TPR_SYVN1_N"/>
</dbReference>